<evidence type="ECO:0000313" key="1">
    <source>
        <dbReference type="EMBL" id="SET59084.1"/>
    </source>
</evidence>
<sequence>MPDAEREDSLPNIGNSALRALARAGITRLSQVARRSQAELSQLHGVGPKALGILETSLAERGLSFKEQGT</sequence>
<accession>A0A1I0FM04</accession>
<organism evidence="1 2">
    <name type="scientific">Stigmatella erecta</name>
    <dbReference type="NCBI Taxonomy" id="83460"/>
    <lineage>
        <taxon>Bacteria</taxon>
        <taxon>Pseudomonadati</taxon>
        <taxon>Myxococcota</taxon>
        <taxon>Myxococcia</taxon>
        <taxon>Myxococcales</taxon>
        <taxon>Cystobacterineae</taxon>
        <taxon>Archangiaceae</taxon>
        <taxon>Stigmatella</taxon>
    </lineage>
</organism>
<proteinExistence type="predicted"/>
<dbReference type="AlphaFoldDB" id="A0A1I0FM04"/>
<name>A0A1I0FM04_9BACT</name>
<evidence type="ECO:0000313" key="2">
    <source>
        <dbReference type="Proteomes" id="UP000199181"/>
    </source>
</evidence>
<gene>
    <name evidence="1" type="ORF">SAMN05443639_103464</name>
</gene>
<dbReference type="EMBL" id="FOIJ01000003">
    <property type="protein sequence ID" value="SET59084.1"/>
    <property type="molecule type" value="Genomic_DNA"/>
</dbReference>
<dbReference type="Proteomes" id="UP000199181">
    <property type="component" value="Unassembled WGS sequence"/>
</dbReference>
<reference evidence="2" key="1">
    <citation type="submission" date="2016-10" db="EMBL/GenBank/DDBJ databases">
        <authorList>
            <person name="Varghese N."/>
            <person name="Submissions S."/>
        </authorList>
    </citation>
    <scope>NUCLEOTIDE SEQUENCE [LARGE SCALE GENOMIC DNA]</scope>
    <source>
        <strain evidence="2">DSM 16858</strain>
    </source>
</reference>
<protein>
    <submittedName>
        <fullName evidence="1">Helix-hairpin-helix domain-containing protein</fullName>
    </submittedName>
</protein>
<dbReference type="Gene3D" id="1.10.150.20">
    <property type="entry name" value="5' to 3' exonuclease, C-terminal subdomain"/>
    <property type="match status" value="1"/>
</dbReference>
<dbReference type="Pfam" id="PF14520">
    <property type="entry name" value="HHH_5"/>
    <property type="match status" value="1"/>
</dbReference>
<keyword evidence="2" id="KW-1185">Reference proteome</keyword>
<dbReference type="SUPFAM" id="SSF47789">
    <property type="entry name" value="C-terminal domain of RNA polymerase alpha subunit"/>
    <property type="match status" value="1"/>
</dbReference>